<dbReference type="OrthoDB" id="4135672at2759"/>
<protein>
    <submittedName>
        <fullName evidence="1">Uncharacterized protein</fullName>
    </submittedName>
</protein>
<evidence type="ECO:0000313" key="2">
    <source>
        <dbReference type="Proteomes" id="UP000272025"/>
    </source>
</evidence>
<proteinExistence type="predicted"/>
<name>A0A3N2PTP6_SODAK</name>
<dbReference type="GeneID" id="39580514"/>
<dbReference type="Proteomes" id="UP000272025">
    <property type="component" value="Unassembled WGS sequence"/>
</dbReference>
<evidence type="ECO:0000313" key="1">
    <source>
        <dbReference type="EMBL" id="ROT37885.1"/>
    </source>
</evidence>
<keyword evidence="2" id="KW-1185">Reference proteome</keyword>
<dbReference type="InterPro" id="IPR046670">
    <property type="entry name" value="DUF6540"/>
</dbReference>
<dbReference type="AlphaFoldDB" id="A0A3N2PTP6"/>
<gene>
    <name evidence="1" type="ORF">SODALDRAFT_333650</name>
</gene>
<dbReference type="EMBL" id="ML119056">
    <property type="protein sequence ID" value="ROT37885.1"/>
    <property type="molecule type" value="Genomic_DNA"/>
</dbReference>
<organism evidence="1 2">
    <name type="scientific">Sodiomyces alkalinus (strain CBS 110278 / VKM F-3762 / F11)</name>
    <name type="common">Alkaliphilic filamentous fungus</name>
    <dbReference type="NCBI Taxonomy" id="1314773"/>
    <lineage>
        <taxon>Eukaryota</taxon>
        <taxon>Fungi</taxon>
        <taxon>Dikarya</taxon>
        <taxon>Ascomycota</taxon>
        <taxon>Pezizomycotina</taxon>
        <taxon>Sordariomycetes</taxon>
        <taxon>Hypocreomycetidae</taxon>
        <taxon>Glomerellales</taxon>
        <taxon>Plectosphaerellaceae</taxon>
        <taxon>Sodiomyces</taxon>
    </lineage>
</organism>
<sequence length="126" mass="14108">MTYYDVYLVEYLGAPRNHHGIFVEHVKEGGGVLFHVVGDIQNGMSYESKTLSKRPEESMSFSSRAYLGRIKVADAGRFDAVCRSIAPPAKQFHGPRKLDPSAPLRRCQEWTREVISALRSQGILVA</sequence>
<dbReference type="RefSeq" id="XP_028465691.1">
    <property type="nucleotide sequence ID" value="XM_028612036.1"/>
</dbReference>
<reference evidence="1 2" key="1">
    <citation type="journal article" date="2018" name="Mol. Ecol.">
        <title>The obligate alkalophilic soda-lake fungus Sodiomyces alkalinus has shifted to a protein diet.</title>
        <authorList>
            <person name="Grum-Grzhimaylo A.A."/>
            <person name="Falkoski D.L."/>
            <person name="van den Heuvel J."/>
            <person name="Valero-Jimenez C.A."/>
            <person name="Min B."/>
            <person name="Choi I.G."/>
            <person name="Lipzen A."/>
            <person name="Daum C.G."/>
            <person name="Aanen D.K."/>
            <person name="Tsang A."/>
            <person name="Henrissat B."/>
            <person name="Bilanenko E.N."/>
            <person name="de Vries R.P."/>
            <person name="van Kan J.A.L."/>
            <person name="Grigoriev I.V."/>
            <person name="Debets A.J.M."/>
        </authorList>
    </citation>
    <scope>NUCLEOTIDE SEQUENCE [LARGE SCALE GENOMIC DNA]</scope>
    <source>
        <strain evidence="1 2">F11</strain>
    </source>
</reference>
<accession>A0A3N2PTP6</accession>
<dbReference type="STRING" id="1314773.A0A3N2PTP6"/>
<dbReference type="Pfam" id="PF20174">
    <property type="entry name" value="DUF6540"/>
    <property type="match status" value="1"/>
</dbReference>